<feature type="transmembrane region" description="Helical" evidence="25">
    <location>
        <begin position="12"/>
        <end position="30"/>
    </location>
</feature>
<evidence type="ECO:0000256" key="6">
    <source>
        <dbReference type="ARBA" id="ARBA00023136"/>
    </source>
</evidence>
<comment type="caution">
    <text evidence="27">The sequence shown here is derived from an EMBL/GenBank/DDBJ whole genome shotgun (WGS) entry which is preliminary data.</text>
</comment>
<comment type="catalytic activity">
    <reaction evidence="15">
        <text>L-arginyl-L-alpha-amino acid(out) = L-arginyl-L-alpha-amino acid(in)</text>
        <dbReference type="Rhea" id="RHEA:79371"/>
        <dbReference type="ChEBI" id="CHEBI:84315"/>
    </reaction>
</comment>
<dbReference type="Pfam" id="PF00083">
    <property type="entry name" value="Sugar_tr"/>
    <property type="match status" value="1"/>
</dbReference>
<name>A0A0W0SUR5_9GAMM</name>
<comment type="catalytic activity">
    <reaction evidence="9">
        <text>L-histidyl-glycine(out) = L-histidyl-glycine(in)</text>
        <dbReference type="Rhea" id="RHEA:79395"/>
        <dbReference type="ChEBI" id="CHEBI:229957"/>
    </reaction>
</comment>
<keyword evidence="7" id="KW-0458">Lysosome</keyword>
<evidence type="ECO:0000256" key="23">
    <source>
        <dbReference type="ARBA" id="ARBA00045709"/>
    </source>
</evidence>
<dbReference type="SUPFAM" id="SSF103473">
    <property type="entry name" value="MFS general substrate transporter"/>
    <property type="match status" value="1"/>
</dbReference>
<feature type="transmembrane region" description="Helical" evidence="25">
    <location>
        <begin position="172"/>
        <end position="190"/>
    </location>
</feature>
<keyword evidence="6 25" id="KW-0472">Membrane</keyword>
<comment type="similarity">
    <text evidence="2">Belongs to the major facilitator superfamily.</text>
</comment>
<comment type="catalytic activity">
    <reaction evidence="10">
        <text>L-alpha-aminoacyl-L-arginine(out) = L-alpha-aminoacyl-L-arginine(in)</text>
        <dbReference type="Rhea" id="RHEA:79367"/>
        <dbReference type="ChEBI" id="CHEBI:229968"/>
    </reaction>
</comment>
<dbReference type="InterPro" id="IPR005828">
    <property type="entry name" value="MFS_sugar_transport-like"/>
</dbReference>
<proteinExistence type="inferred from homology"/>
<evidence type="ECO:0000256" key="17">
    <source>
        <dbReference type="ARBA" id="ARBA00044903"/>
    </source>
</evidence>
<comment type="catalytic activity">
    <reaction evidence="17">
        <text>L-arginyl-glycine(out) = L-arginyl-glycine(in)</text>
        <dbReference type="Rhea" id="RHEA:79391"/>
        <dbReference type="ChEBI" id="CHEBI:229955"/>
    </reaction>
</comment>
<comment type="catalytic activity">
    <reaction evidence="8">
        <text>L-lysyl-L-alanine(out) = L-lysyl-L-alanine(in)</text>
        <dbReference type="Rhea" id="RHEA:79399"/>
        <dbReference type="ChEBI" id="CHEBI:229954"/>
    </reaction>
</comment>
<keyword evidence="28" id="KW-1185">Reference proteome</keyword>
<organism evidence="27 28">
    <name type="scientific">Legionella drozanskii LLAP-1</name>
    <dbReference type="NCBI Taxonomy" id="1212489"/>
    <lineage>
        <taxon>Bacteria</taxon>
        <taxon>Pseudomonadati</taxon>
        <taxon>Pseudomonadota</taxon>
        <taxon>Gammaproteobacteria</taxon>
        <taxon>Legionellales</taxon>
        <taxon>Legionellaceae</taxon>
        <taxon>Legionella</taxon>
    </lineage>
</organism>
<evidence type="ECO:0000256" key="5">
    <source>
        <dbReference type="ARBA" id="ARBA00022989"/>
    </source>
</evidence>
<evidence type="ECO:0000259" key="26">
    <source>
        <dbReference type="PROSITE" id="PS50850"/>
    </source>
</evidence>
<feature type="transmembrane region" description="Helical" evidence="25">
    <location>
        <begin position="258"/>
        <end position="277"/>
    </location>
</feature>
<evidence type="ECO:0000256" key="7">
    <source>
        <dbReference type="ARBA" id="ARBA00023228"/>
    </source>
</evidence>
<evidence type="ECO:0000256" key="8">
    <source>
        <dbReference type="ARBA" id="ARBA00044876"/>
    </source>
</evidence>
<comment type="subunit">
    <text evidence="24">Homodimer. Interacts with lysosomal protein GLMP (via lumenal domain); the interaction starts while both proteins are still in the endoplasmic reticulum and is required for stabilization of MFSD1 in lysosomes but has no direct effect on its targeting to lysosomes or transporter activity.</text>
</comment>
<dbReference type="PANTHER" id="PTHR23512">
    <property type="entry name" value="MAJOR FACILITATOR SUPERFAMILY DOMAIN-CONTAINING PROTEIN 1"/>
    <property type="match status" value="1"/>
</dbReference>
<feature type="transmembrane region" description="Helical" evidence="25">
    <location>
        <begin position="391"/>
        <end position="411"/>
    </location>
</feature>
<evidence type="ECO:0000256" key="21">
    <source>
        <dbReference type="ARBA" id="ARBA00044985"/>
    </source>
</evidence>
<dbReference type="Proteomes" id="UP000054736">
    <property type="component" value="Unassembled WGS sequence"/>
</dbReference>
<comment type="catalytic activity">
    <reaction evidence="13">
        <text>L-alpha-aminoacyl-L-lysine(out) = L-alpha-aminoacyl-L-lysine(in)</text>
        <dbReference type="Rhea" id="RHEA:79383"/>
        <dbReference type="ChEBI" id="CHEBI:229966"/>
    </reaction>
</comment>
<keyword evidence="5 25" id="KW-1133">Transmembrane helix</keyword>
<dbReference type="EMBL" id="LNXY01000021">
    <property type="protein sequence ID" value="KTC87128.1"/>
    <property type="molecule type" value="Genomic_DNA"/>
</dbReference>
<evidence type="ECO:0000256" key="19">
    <source>
        <dbReference type="ARBA" id="ARBA00044919"/>
    </source>
</evidence>
<comment type="catalytic activity">
    <reaction evidence="12">
        <text>L-lysyl-L-alpha-amino acid(out) = L-lysyl-L-alpha-amino acid(in)</text>
        <dbReference type="Rhea" id="RHEA:79387"/>
        <dbReference type="ChEBI" id="CHEBI:229965"/>
    </reaction>
</comment>
<comment type="function">
    <text evidence="23">Lysosomal dipeptide uniporter that selectively exports lysine, arginine or histidine-containing dipeptides with a net positive charge from the lysosome lumen into the cytosol. Could play a role in a specific type of protein O-glycosylation indirectly regulating macrophages migration and tissue invasion. Also essential for liver homeostasis.</text>
</comment>
<dbReference type="Gene3D" id="1.20.1250.20">
    <property type="entry name" value="MFS general substrate transporter like domains"/>
    <property type="match status" value="2"/>
</dbReference>
<evidence type="ECO:0000256" key="1">
    <source>
        <dbReference type="ARBA" id="ARBA00004155"/>
    </source>
</evidence>
<dbReference type="InterPro" id="IPR020846">
    <property type="entry name" value="MFS_dom"/>
</dbReference>
<feature type="transmembrane region" description="Helical" evidence="25">
    <location>
        <begin position="104"/>
        <end position="126"/>
    </location>
</feature>
<feature type="transmembrane region" description="Helical" evidence="25">
    <location>
        <begin position="289"/>
        <end position="308"/>
    </location>
</feature>
<accession>A0A0W0SUR5</accession>
<evidence type="ECO:0000256" key="2">
    <source>
        <dbReference type="ARBA" id="ARBA00008335"/>
    </source>
</evidence>
<feature type="transmembrane region" description="Helical" evidence="25">
    <location>
        <begin position="42"/>
        <end position="66"/>
    </location>
</feature>
<dbReference type="PANTHER" id="PTHR23512:SF3">
    <property type="entry name" value="MAJOR FACILITATOR SUPERFAMILY DOMAIN-CONTAINING PROTEIN 1"/>
    <property type="match status" value="1"/>
</dbReference>
<evidence type="ECO:0000256" key="3">
    <source>
        <dbReference type="ARBA" id="ARBA00022448"/>
    </source>
</evidence>
<comment type="catalytic activity">
    <reaction evidence="18">
        <text>L-histidyl-L-alpha-amino acid(out) = L-histidyl-L-alpha-amino acid(in)</text>
        <dbReference type="Rhea" id="RHEA:79379"/>
        <dbReference type="ChEBI" id="CHEBI:229964"/>
    </reaction>
</comment>
<feature type="transmembrane region" description="Helical" evidence="25">
    <location>
        <begin position="314"/>
        <end position="335"/>
    </location>
</feature>
<evidence type="ECO:0000256" key="10">
    <source>
        <dbReference type="ARBA" id="ARBA00044881"/>
    </source>
</evidence>
<comment type="catalytic activity">
    <reaction evidence="19">
        <text>L-alanyl-L-lysine(out) = L-alanyl-L-lysine(in)</text>
        <dbReference type="Rhea" id="RHEA:79415"/>
        <dbReference type="ChEBI" id="CHEBI:192470"/>
    </reaction>
</comment>
<evidence type="ECO:0000256" key="11">
    <source>
        <dbReference type="ARBA" id="ARBA00044884"/>
    </source>
</evidence>
<evidence type="ECO:0000256" key="18">
    <source>
        <dbReference type="ARBA" id="ARBA00044912"/>
    </source>
</evidence>
<evidence type="ECO:0000256" key="16">
    <source>
        <dbReference type="ARBA" id="ARBA00044900"/>
    </source>
</evidence>
<evidence type="ECO:0000313" key="28">
    <source>
        <dbReference type="Proteomes" id="UP000054736"/>
    </source>
</evidence>
<keyword evidence="3" id="KW-0813">Transport</keyword>
<comment type="catalytic activity">
    <reaction evidence="14">
        <text>L-aspartyl-L-lysine(out) = L-aspartyl-L-lysine(in)</text>
        <dbReference type="Rhea" id="RHEA:79411"/>
        <dbReference type="ChEBI" id="CHEBI:229953"/>
    </reaction>
</comment>
<comment type="catalytic activity">
    <reaction evidence="20">
        <text>L-lysyl-glycine(out) = L-lysyl-glycine(in)</text>
        <dbReference type="Rhea" id="RHEA:79407"/>
        <dbReference type="ChEBI" id="CHEBI:191202"/>
    </reaction>
</comment>
<evidence type="ECO:0000256" key="14">
    <source>
        <dbReference type="ARBA" id="ARBA00044898"/>
    </source>
</evidence>
<evidence type="ECO:0000256" key="9">
    <source>
        <dbReference type="ARBA" id="ARBA00044878"/>
    </source>
</evidence>
<gene>
    <name evidence="27" type="ORF">Ldro_1800</name>
</gene>
<evidence type="ECO:0000256" key="24">
    <source>
        <dbReference type="ARBA" id="ARBA00046376"/>
    </source>
</evidence>
<evidence type="ECO:0000256" key="13">
    <source>
        <dbReference type="ARBA" id="ARBA00044893"/>
    </source>
</evidence>
<dbReference type="InterPro" id="IPR036259">
    <property type="entry name" value="MFS_trans_sf"/>
</dbReference>
<dbReference type="GO" id="GO:0022857">
    <property type="term" value="F:transmembrane transporter activity"/>
    <property type="evidence" value="ECO:0007669"/>
    <property type="project" value="InterPro"/>
</dbReference>
<sequence>MSNSHNKWLALIYPWIIWTIAAGFFFYKYLIQVSPSVMTNDLMQAFQVNGAGLGNLSAFYFYAYLVMQIPVGMMLDKYSPRLITTGAIFICSISTFIFSQANTLWLACLSRALMGGAAAFAAVSCFKLASLWFTPKRFALVSGMFMTAAMLGAVGGQMPLSLLVQHIGWRKALETISLIGVFWGITYFVIVRDKSIKVTSPSKNNKKKGYSFKSIIMNKQTWFLSLYSGLAFAPVSVFGGLWGVPFLETAHHLTRADAALAVSSIFIGFAVGAPFLGWLSDFMGQRKPLLFMGTFLALFCLSIVIYSSKLELPTLIVLLFFFGFGASGFFTSFAMIREAFPIMMAATVLGIMNTFDSVCEALYEPLVGALLDWTWDGKIVNGIHQFTLQGYHFSLMLLPGSLILALITLFFTQETYCRPKEENEVI</sequence>
<feature type="transmembrane region" description="Helical" evidence="25">
    <location>
        <begin position="222"/>
        <end position="246"/>
    </location>
</feature>
<feature type="transmembrane region" description="Helical" evidence="25">
    <location>
        <begin position="78"/>
        <end position="98"/>
    </location>
</feature>
<dbReference type="Pfam" id="PF07690">
    <property type="entry name" value="MFS_1"/>
    <property type="match status" value="1"/>
</dbReference>
<comment type="catalytic activity">
    <reaction evidence="11">
        <text>L-alpha-aminoacyl-L-histidine(out) = L-alpha-aminoacyl-L-histidine(in)</text>
        <dbReference type="Rhea" id="RHEA:79375"/>
        <dbReference type="ChEBI" id="CHEBI:229967"/>
    </reaction>
</comment>
<dbReference type="GO" id="GO:0005765">
    <property type="term" value="C:lysosomal membrane"/>
    <property type="evidence" value="ECO:0007669"/>
    <property type="project" value="UniProtKB-SubCell"/>
</dbReference>
<evidence type="ECO:0000256" key="15">
    <source>
        <dbReference type="ARBA" id="ARBA00044899"/>
    </source>
</evidence>
<reference evidence="27 28" key="1">
    <citation type="submission" date="2015-11" db="EMBL/GenBank/DDBJ databases">
        <title>Genomic analysis of 38 Legionella species identifies large and diverse effector repertoires.</title>
        <authorList>
            <person name="Burstein D."/>
            <person name="Amaro F."/>
            <person name="Zusman T."/>
            <person name="Lifshitz Z."/>
            <person name="Cohen O."/>
            <person name="Gilbert J.A."/>
            <person name="Pupko T."/>
            <person name="Shuman H.A."/>
            <person name="Segal G."/>
        </authorList>
    </citation>
    <scope>NUCLEOTIDE SEQUENCE [LARGE SCALE GENOMIC DNA]</scope>
    <source>
        <strain evidence="27 28">ATCC 700990</strain>
    </source>
</reference>
<evidence type="ECO:0000256" key="4">
    <source>
        <dbReference type="ARBA" id="ARBA00022692"/>
    </source>
</evidence>
<evidence type="ECO:0000256" key="12">
    <source>
        <dbReference type="ARBA" id="ARBA00044891"/>
    </source>
</evidence>
<dbReference type="STRING" id="1212489.Ldro_1800"/>
<dbReference type="PATRIC" id="fig|1212489.4.peg.1903"/>
<dbReference type="AlphaFoldDB" id="A0A0W0SUR5"/>
<protein>
    <recommendedName>
        <fullName evidence="21">Lysosomal dipeptide transporter MFSD1</fullName>
    </recommendedName>
    <alternativeName>
        <fullName evidence="22">Major facilitator superfamily domain-containing protein 1</fullName>
    </alternativeName>
</protein>
<evidence type="ECO:0000256" key="25">
    <source>
        <dbReference type="SAM" id="Phobius"/>
    </source>
</evidence>
<evidence type="ECO:0000256" key="22">
    <source>
        <dbReference type="ARBA" id="ARBA00045018"/>
    </source>
</evidence>
<evidence type="ECO:0000256" key="20">
    <source>
        <dbReference type="ARBA" id="ARBA00044924"/>
    </source>
</evidence>
<comment type="subcellular location">
    <subcellularLocation>
        <location evidence="1">Lysosome membrane</location>
        <topology evidence="1">Multi-pass membrane protein</topology>
    </subcellularLocation>
</comment>
<feature type="transmembrane region" description="Helical" evidence="25">
    <location>
        <begin position="138"/>
        <end position="160"/>
    </location>
</feature>
<evidence type="ECO:0000313" key="27">
    <source>
        <dbReference type="EMBL" id="KTC87128.1"/>
    </source>
</evidence>
<comment type="catalytic activity">
    <reaction evidence="16">
        <text>L-lysyl-L-lysine(out) = L-lysyl-L-lysine(in)</text>
        <dbReference type="Rhea" id="RHEA:79403"/>
        <dbReference type="ChEBI" id="CHEBI:229956"/>
    </reaction>
</comment>
<keyword evidence="4 25" id="KW-0812">Transmembrane</keyword>
<dbReference type="InterPro" id="IPR011701">
    <property type="entry name" value="MFS"/>
</dbReference>
<feature type="domain" description="Major facilitator superfamily (MFS) profile" evidence="26">
    <location>
        <begin position="16"/>
        <end position="416"/>
    </location>
</feature>
<dbReference type="PROSITE" id="PS50850">
    <property type="entry name" value="MFS"/>
    <property type="match status" value="1"/>
</dbReference>
<dbReference type="InterPro" id="IPR052187">
    <property type="entry name" value="MFSD1"/>
</dbReference>